<evidence type="ECO:0000313" key="4">
    <source>
        <dbReference type="Proteomes" id="UP001491552"/>
    </source>
</evidence>
<reference evidence="3 4" key="1">
    <citation type="submission" date="2024-03" db="EMBL/GenBank/DDBJ databases">
        <title>Human intestinal bacterial collection.</title>
        <authorList>
            <person name="Pauvert C."/>
            <person name="Hitch T.C.A."/>
            <person name="Clavel T."/>
        </authorList>
    </citation>
    <scope>NUCLEOTIDE SEQUENCE [LARGE SCALE GENOMIC DNA]</scope>
    <source>
        <strain evidence="3 4">CLA-AA-H192</strain>
    </source>
</reference>
<evidence type="ECO:0000313" key="3">
    <source>
        <dbReference type="EMBL" id="MEQ2512220.1"/>
    </source>
</evidence>
<evidence type="ECO:0000259" key="2">
    <source>
        <dbReference type="PROSITE" id="PS51272"/>
    </source>
</evidence>
<dbReference type="Proteomes" id="UP001491552">
    <property type="component" value="Unassembled WGS sequence"/>
</dbReference>
<feature type="domain" description="SLH" evidence="2">
    <location>
        <begin position="1001"/>
        <end position="1057"/>
    </location>
</feature>
<dbReference type="Pfam" id="PF00395">
    <property type="entry name" value="SLH"/>
    <property type="match status" value="3"/>
</dbReference>
<keyword evidence="4" id="KW-1185">Reference proteome</keyword>
<comment type="caution">
    <text evidence="3">The sequence shown here is derived from an EMBL/GenBank/DDBJ whole genome shotgun (WGS) entry which is preliminary data.</text>
</comment>
<dbReference type="RefSeq" id="WP_349136905.1">
    <property type="nucleotide sequence ID" value="NZ_JBBMFF010000266.1"/>
</dbReference>
<sequence>MKSITQRRIFSLLLSLAMLIGLLPALGSIASAAGSGTTEGDPRIVTTYAELSSALSSGVTYVKLGANINTKDLNDGAGYNKSIQQTGTVQLDLDGYSVTFFSRTSPLPAAIRVTGDLSVKDSRGGGKLYIDANPNTASSKQVLIHAETGSFTLNSGRIGVDNGLAKNSIVVVEGKGDAKVVFNGGKVDAISPKVGIPYVYSALLSSNCKAEFNGGEFEGLVGFTYATRTDGISKPKAVINGGKFKGGIVVKKGSETITEGRSFPISIRGGSFGRGLFTENFALSSSEQTLENFAFAAMFPERTALLRPDERTRLIYRQKDIKSEYMANSISKEYIIALSTKNLDDYKRVAFSSYSGTAYTDVCTNAFGLVKVEVNGAPAYVPHQMDVTGGYSGAPLYALNPKKQLRFYWNPLPEAMRDAGYRQKIKYTLNGTDYPVTASSYNNNLLFQTIPVNSYSYQTEVQKLAITVELYKDGEPLILSGASNAFLMRYRMMSETDVAIPEVTLTVKDGDLTATSAATDSPVTVSDDESCTVKSQVNWADNGDVRNKSVVLKAKQGFYLTSETKFNVVGANKITATWLYSTDGGQTCVVGVEAQECELITEAKGIVRGLVYYNRVNDIYVESYEPSKYTITVKKVSEYISSSGSTIYDSFLWPDELLDETGAPYYLYCTVEAKPGYVFRSGTGTLKYANEEWKPGKWAEAIWNDDWMDMNNISAGACYKLHDESDTNLGGLWLNRLELTNLNLSVKAPVAGESPAPGSDYCKIDGLPPYMKLERVDWLKCYDDWRYYSDKPFTFQAGKTSDGENCEYQCFIYVSYDLSGVGVAKGAKFYLNDTPCKLDWENKFFWTETMTAEGNPVQEDPVITAKAGANGTITPSGSVTVKAGADQAFAIQPNSGYTVSKVLVDGTDVGAVTSYTFKNVTANHTIEAVFAKVEAKPTNPFVDVAEGTYYYDPVLWAVANGITSGVDATHFEPEGTCTRAHAVTFLWRASGQPEPKTTNMPFRDVKPGSYYEKAVLWAVENKITNGTGTTTFSPDENCTRAQIVTFLWRSEGEPYASDSNNPFTDIASDYYMDAVFWAVKEGITNGTTPTTFSPNERCTRAQIVTFIYRAMVS</sequence>
<name>A0ABV1GA12_9FIRM</name>
<keyword evidence="1" id="KW-0677">Repeat</keyword>
<dbReference type="EMBL" id="JBBMFF010000266">
    <property type="protein sequence ID" value="MEQ2512220.1"/>
    <property type="molecule type" value="Genomic_DNA"/>
</dbReference>
<protein>
    <submittedName>
        <fullName evidence="3">S-layer homology domain-containing protein</fullName>
    </submittedName>
</protein>
<accession>A0ABV1GA12</accession>
<organism evidence="3 4">
    <name type="scientific">Faecousia intestinalis</name>
    <dbReference type="NCBI Taxonomy" id="3133167"/>
    <lineage>
        <taxon>Bacteria</taxon>
        <taxon>Bacillati</taxon>
        <taxon>Bacillota</taxon>
        <taxon>Clostridia</taxon>
        <taxon>Eubacteriales</taxon>
        <taxon>Oscillospiraceae</taxon>
        <taxon>Faecousia</taxon>
    </lineage>
</organism>
<feature type="domain" description="SLH" evidence="2">
    <location>
        <begin position="937"/>
        <end position="1000"/>
    </location>
</feature>
<dbReference type="InterPro" id="IPR001119">
    <property type="entry name" value="SLH_dom"/>
</dbReference>
<gene>
    <name evidence="3" type="ORF">WMO66_13375</name>
</gene>
<feature type="domain" description="SLH" evidence="2">
    <location>
        <begin position="1058"/>
        <end position="1113"/>
    </location>
</feature>
<proteinExistence type="predicted"/>
<evidence type="ECO:0000256" key="1">
    <source>
        <dbReference type="ARBA" id="ARBA00022737"/>
    </source>
</evidence>
<dbReference type="PROSITE" id="PS51272">
    <property type="entry name" value="SLH"/>
    <property type="match status" value="3"/>
</dbReference>